<keyword evidence="2" id="KW-1185">Reference proteome</keyword>
<dbReference type="Proteomes" id="UP001055879">
    <property type="component" value="Linkage Group LG14"/>
</dbReference>
<evidence type="ECO:0000313" key="2">
    <source>
        <dbReference type="Proteomes" id="UP001055879"/>
    </source>
</evidence>
<evidence type="ECO:0000313" key="1">
    <source>
        <dbReference type="EMBL" id="KAI3678279.1"/>
    </source>
</evidence>
<reference evidence="1 2" key="2">
    <citation type="journal article" date="2022" name="Mol. Ecol. Resour.">
        <title>The genomes of chicory, endive, great burdock and yacon provide insights into Asteraceae paleo-polyploidization history and plant inulin production.</title>
        <authorList>
            <person name="Fan W."/>
            <person name="Wang S."/>
            <person name="Wang H."/>
            <person name="Wang A."/>
            <person name="Jiang F."/>
            <person name="Liu H."/>
            <person name="Zhao H."/>
            <person name="Xu D."/>
            <person name="Zhang Y."/>
        </authorList>
    </citation>
    <scope>NUCLEOTIDE SEQUENCE [LARGE SCALE GENOMIC DNA]</scope>
    <source>
        <strain evidence="2">cv. Niubang</strain>
    </source>
</reference>
<organism evidence="1 2">
    <name type="scientific">Arctium lappa</name>
    <name type="common">Greater burdock</name>
    <name type="synonym">Lappa major</name>
    <dbReference type="NCBI Taxonomy" id="4217"/>
    <lineage>
        <taxon>Eukaryota</taxon>
        <taxon>Viridiplantae</taxon>
        <taxon>Streptophyta</taxon>
        <taxon>Embryophyta</taxon>
        <taxon>Tracheophyta</taxon>
        <taxon>Spermatophyta</taxon>
        <taxon>Magnoliopsida</taxon>
        <taxon>eudicotyledons</taxon>
        <taxon>Gunneridae</taxon>
        <taxon>Pentapetalae</taxon>
        <taxon>asterids</taxon>
        <taxon>campanulids</taxon>
        <taxon>Asterales</taxon>
        <taxon>Asteraceae</taxon>
        <taxon>Carduoideae</taxon>
        <taxon>Cardueae</taxon>
        <taxon>Arctiinae</taxon>
        <taxon>Arctium</taxon>
    </lineage>
</organism>
<accession>A0ACB8Y3B0</accession>
<gene>
    <name evidence="1" type="ORF">L6452_37566</name>
</gene>
<comment type="caution">
    <text evidence="1">The sequence shown here is derived from an EMBL/GenBank/DDBJ whole genome shotgun (WGS) entry which is preliminary data.</text>
</comment>
<sequence length="81" mass="8885">MSLNDIKIMFKYGQSNDAIGKICLGIKMLRMTAPAPGGGLTWLSLILLLLAKDVWRYLGGNRIESVVAIGIRSCTFATFYS</sequence>
<dbReference type="EMBL" id="CM042060">
    <property type="protein sequence ID" value="KAI3678279.1"/>
    <property type="molecule type" value="Genomic_DNA"/>
</dbReference>
<reference evidence="2" key="1">
    <citation type="journal article" date="2022" name="Mol. Ecol. Resour.">
        <title>The genomes of chicory, endive, great burdock and yacon provide insights into Asteraceae palaeo-polyploidization history and plant inulin production.</title>
        <authorList>
            <person name="Fan W."/>
            <person name="Wang S."/>
            <person name="Wang H."/>
            <person name="Wang A."/>
            <person name="Jiang F."/>
            <person name="Liu H."/>
            <person name="Zhao H."/>
            <person name="Xu D."/>
            <person name="Zhang Y."/>
        </authorList>
    </citation>
    <scope>NUCLEOTIDE SEQUENCE [LARGE SCALE GENOMIC DNA]</scope>
    <source>
        <strain evidence="2">cv. Niubang</strain>
    </source>
</reference>
<name>A0ACB8Y3B0_ARCLA</name>
<protein>
    <submittedName>
        <fullName evidence="1">Uncharacterized protein</fullName>
    </submittedName>
</protein>
<proteinExistence type="predicted"/>